<keyword evidence="3" id="KW-1185">Reference proteome</keyword>
<evidence type="ECO:0000313" key="2">
    <source>
        <dbReference type="EMBL" id="MBT1071947.1"/>
    </source>
</evidence>
<protein>
    <recommendedName>
        <fullName evidence="4">Magnesium transporter MgtE intracellular domain-containing protein</fullName>
    </recommendedName>
</protein>
<dbReference type="Proteomes" id="UP000784128">
    <property type="component" value="Unassembled WGS sequence"/>
</dbReference>
<feature type="compositionally biased region" description="Basic and acidic residues" evidence="1">
    <location>
        <begin position="53"/>
        <end position="66"/>
    </location>
</feature>
<proteinExistence type="predicted"/>
<comment type="caution">
    <text evidence="2">The sequence shown here is derived from an EMBL/GenBank/DDBJ whole genome shotgun (WGS) entry which is preliminary data.</text>
</comment>
<reference evidence="2 3" key="1">
    <citation type="submission" date="2021-05" db="EMBL/GenBank/DDBJ databases">
        <title>The draft genome of Geobacter chapellei DSM 13688.</title>
        <authorList>
            <person name="Xu Z."/>
            <person name="Masuda Y."/>
            <person name="Itoh H."/>
            <person name="Senoo K."/>
        </authorList>
    </citation>
    <scope>NUCLEOTIDE SEQUENCE [LARGE SCALE GENOMIC DNA]</scope>
    <source>
        <strain evidence="2 3">DSM 13688</strain>
    </source>
</reference>
<name>A0ABS5U8E2_9BACT</name>
<accession>A0ABS5U8E2</accession>
<sequence length="180" mass="20532">MRRRMFVVIVLICVCLGPHETVPAEGVQSPKPSVEQAKESASPDHQPLSASRAAREEKAIQDARRQQLAEKEAALAAKEQELKKLAAKLEAQVKALEDSKKRLDESLKSQKKVQDDKRKKMMTLIKKMRPEQAGKYMDKMDETMVISMLDQMDPKTVLKLMPYLNQPRVFKWMTDNLKGV</sequence>
<organism evidence="2 3">
    <name type="scientific">Pelotalea chapellei</name>
    <dbReference type="NCBI Taxonomy" id="44671"/>
    <lineage>
        <taxon>Bacteria</taxon>
        <taxon>Pseudomonadati</taxon>
        <taxon>Thermodesulfobacteriota</taxon>
        <taxon>Desulfuromonadia</taxon>
        <taxon>Geobacterales</taxon>
        <taxon>Geobacteraceae</taxon>
        <taxon>Pelotalea</taxon>
    </lineage>
</organism>
<evidence type="ECO:0008006" key="4">
    <source>
        <dbReference type="Google" id="ProtNLM"/>
    </source>
</evidence>
<feature type="region of interest" description="Disordered" evidence="1">
    <location>
        <begin position="22"/>
        <end position="66"/>
    </location>
</feature>
<gene>
    <name evidence="2" type="ORF">KJB30_09140</name>
</gene>
<evidence type="ECO:0000256" key="1">
    <source>
        <dbReference type="SAM" id="MobiDB-lite"/>
    </source>
</evidence>
<evidence type="ECO:0000313" key="3">
    <source>
        <dbReference type="Proteomes" id="UP000784128"/>
    </source>
</evidence>
<dbReference type="EMBL" id="JAHDYS010000007">
    <property type="protein sequence ID" value="MBT1071947.1"/>
    <property type="molecule type" value="Genomic_DNA"/>
</dbReference>
<dbReference type="RefSeq" id="WP_214298301.1">
    <property type="nucleotide sequence ID" value="NZ_JAHDYS010000007.1"/>
</dbReference>